<keyword evidence="4" id="KW-0547">Nucleotide-binding</keyword>
<dbReference type="OrthoDB" id="248923at2759"/>
<dbReference type="GO" id="GO:0004674">
    <property type="term" value="F:protein serine/threonine kinase activity"/>
    <property type="evidence" value="ECO:0007669"/>
    <property type="project" value="UniProtKB-KW"/>
</dbReference>
<dbReference type="AlphaFoldDB" id="A0A1A6G169"/>
<comment type="catalytic activity">
    <reaction evidence="8">
        <text>L-seryl-[protein] + ATP = O-phospho-L-seryl-[protein] + ADP + H(+)</text>
        <dbReference type="Rhea" id="RHEA:17989"/>
        <dbReference type="Rhea" id="RHEA-COMP:9863"/>
        <dbReference type="Rhea" id="RHEA-COMP:11604"/>
        <dbReference type="ChEBI" id="CHEBI:15378"/>
        <dbReference type="ChEBI" id="CHEBI:29999"/>
        <dbReference type="ChEBI" id="CHEBI:30616"/>
        <dbReference type="ChEBI" id="CHEBI:83421"/>
        <dbReference type="ChEBI" id="CHEBI:456216"/>
        <dbReference type="EC" id="2.7.11.1"/>
    </reaction>
</comment>
<keyword evidence="2" id="KW-0723">Serine/threonine-protein kinase</keyword>
<evidence type="ECO:0000313" key="10">
    <source>
        <dbReference type="EMBL" id="OBS59555.1"/>
    </source>
</evidence>
<dbReference type="Proteomes" id="UP000092124">
    <property type="component" value="Unassembled WGS sequence"/>
</dbReference>
<keyword evidence="6" id="KW-0067">ATP-binding</keyword>
<keyword evidence="11" id="KW-1185">Reference proteome</keyword>
<feature type="coiled-coil region" evidence="9">
    <location>
        <begin position="65"/>
        <end position="95"/>
    </location>
</feature>
<gene>
    <name evidence="10" type="ORF">A6R68_09320</name>
</gene>
<evidence type="ECO:0000256" key="4">
    <source>
        <dbReference type="ARBA" id="ARBA00022741"/>
    </source>
</evidence>
<dbReference type="GO" id="GO:0005524">
    <property type="term" value="F:ATP binding"/>
    <property type="evidence" value="ECO:0007669"/>
    <property type="project" value="UniProtKB-KW"/>
</dbReference>
<keyword evidence="3" id="KW-0808">Transferase</keyword>
<protein>
    <recommendedName>
        <fullName evidence="1">non-specific serine/threonine protein kinase</fullName>
        <ecNumber evidence="1">2.7.11.1</ecNumber>
    </recommendedName>
</protein>
<keyword evidence="5" id="KW-0418">Kinase</keyword>
<proteinExistence type="predicted"/>
<evidence type="ECO:0000256" key="3">
    <source>
        <dbReference type="ARBA" id="ARBA00022679"/>
    </source>
</evidence>
<evidence type="ECO:0000313" key="11">
    <source>
        <dbReference type="Proteomes" id="UP000092124"/>
    </source>
</evidence>
<dbReference type="InterPro" id="IPR051131">
    <property type="entry name" value="NEK_Ser/Thr_kinase_NIMA"/>
</dbReference>
<accession>A0A1A6G169</accession>
<dbReference type="Gene3D" id="3.30.200.20">
    <property type="entry name" value="Phosphorylase Kinase, domain 1"/>
    <property type="match status" value="1"/>
</dbReference>
<dbReference type="PANTHER" id="PTHR44899:SF4">
    <property type="entry name" value="SERINE_THREONINE-PROTEIN KINASE NEK1"/>
    <property type="match status" value="1"/>
</dbReference>
<evidence type="ECO:0000256" key="5">
    <source>
        <dbReference type="ARBA" id="ARBA00022777"/>
    </source>
</evidence>
<evidence type="ECO:0000256" key="7">
    <source>
        <dbReference type="ARBA" id="ARBA00047899"/>
    </source>
</evidence>
<reference evidence="10 11" key="1">
    <citation type="submission" date="2016-06" db="EMBL/GenBank/DDBJ databases">
        <title>The Draft Genome Sequence and Annotation of the Desert Woodrat Neotoma lepida.</title>
        <authorList>
            <person name="Campbell M."/>
            <person name="Oakeson K.F."/>
            <person name="Yandell M."/>
            <person name="Halpert J.R."/>
            <person name="Dearing D."/>
        </authorList>
    </citation>
    <scope>NUCLEOTIDE SEQUENCE [LARGE SCALE GENOMIC DNA]</scope>
    <source>
        <strain evidence="10">417</strain>
        <tissue evidence="10">Liver</tissue>
    </source>
</reference>
<name>A0A1A6G169_NEOLE</name>
<keyword evidence="9" id="KW-0175">Coiled coil</keyword>
<evidence type="ECO:0000256" key="8">
    <source>
        <dbReference type="ARBA" id="ARBA00048679"/>
    </source>
</evidence>
<evidence type="ECO:0000256" key="9">
    <source>
        <dbReference type="SAM" id="Coils"/>
    </source>
</evidence>
<evidence type="ECO:0000256" key="2">
    <source>
        <dbReference type="ARBA" id="ARBA00022527"/>
    </source>
</evidence>
<dbReference type="EMBL" id="LZPO01108030">
    <property type="protein sequence ID" value="OBS59555.1"/>
    <property type="molecule type" value="Genomic_DNA"/>
</dbReference>
<feature type="non-terminal residue" evidence="10">
    <location>
        <position position="145"/>
    </location>
</feature>
<sequence length="145" mass="16723">MVNSLGMSGKERQESRREVAVLANMKHPNIVQYKESFEGVEDLASESMSKLLQISFLKAEQVKRQEKQRSKREILRRLNENLKAQEDEKEKHPQSDSCEIVCHKDAKEYEKENAISSDRKKWEVGGQLVIPLDEVTLDSSFSEAE</sequence>
<comment type="caution">
    <text evidence="10">The sequence shown here is derived from an EMBL/GenBank/DDBJ whole genome shotgun (WGS) entry which is preliminary data.</text>
</comment>
<dbReference type="EC" id="2.7.11.1" evidence="1"/>
<evidence type="ECO:0000256" key="6">
    <source>
        <dbReference type="ARBA" id="ARBA00022840"/>
    </source>
</evidence>
<evidence type="ECO:0000256" key="1">
    <source>
        <dbReference type="ARBA" id="ARBA00012513"/>
    </source>
</evidence>
<dbReference type="STRING" id="56216.A0A1A6G169"/>
<organism evidence="10 11">
    <name type="scientific">Neotoma lepida</name>
    <name type="common">Desert woodrat</name>
    <dbReference type="NCBI Taxonomy" id="56216"/>
    <lineage>
        <taxon>Eukaryota</taxon>
        <taxon>Metazoa</taxon>
        <taxon>Chordata</taxon>
        <taxon>Craniata</taxon>
        <taxon>Vertebrata</taxon>
        <taxon>Euteleostomi</taxon>
        <taxon>Mammalia</taxon>
        <taxon>Eutheria</taxon>
        <taxon>Euarchontoglires</taxon>
        <taxon>Glires</taxon>
        <taxon>Rodentia</taxon>
        <taxon>Myomorpha</taxon>
        <taxon>Muroidea</taxon>
        <taxon>Cricetidae</taxon>
        <taxon>Neotominae</taxon>
        <taxon>Neotoma</taxon>
    </lineage>
</organism>
<comment type="catalytic activity">
    <reaction evidence="7">
        <text>L-threonyl-[protein] + ATP = O-phospho-L-threonyl-[protein] + ADP + H(+)</text>
        <dbReference type="Rhea" id="RHEA:46608"/>
        <dbReference type="Rhea" id="RHEA-COMP:11060"/>
        <dbReference type="Rhea" id="RHEA-COMP:11605"/>
        <dbReference type="ChEBI" id="CHEBI:15378"/>
        <dbReference type="ChEBI" id="CHEBI:30013"/>
        <dbReference type="ChEBI" id="CHEBI:30616"/>
        <dbReference type="ChEBI" id="CHEBI:61977"/>
        <dbReference type="ChEBI" id="CHEBI:456216"/>
        <dbReference type="EC" id="2.7.11.1"/>
    </reaction>
</comment>
<dbReference type="PANTHER" id="PTHR44899">
    <property type="entry name" value="CAMK FAMILY PROTEIN KINASE"/>
    <property type="match status" value="1"/>
</dbReference>